<dbReference type="GO" id="GO:0044550">
    <property type="term" value="P:secondary metabolite biosynthetic process"/>
    <property type="evidence" value="ECO:0007669"/>
    <property type="project" value="UniProtKB-ARBA"/>
</dbReference>
<evidence type="ECO:0008006" key="10">
    <source>
        <dbReference type="Google" id="ProtNLM"/>
    </source>
</evidence>
<dbReference type="OrthoDB" id="5325318at2759"/>
<dbReference type="SUPFAM" id="SSF52833">
    <property type="entry name" value="Thioredoxin-like"/>
    <property type="match status" value="1"/>
</dbReference>
<sequence length="888" mass="97598">MSRFSLKGRTALVTGGARGCGLAFTQSCAEAGADVAIFDVIQPDDTFRALSEQYGVRVAYYESGLLTLGLWFRLLTVYRVDISSEQSLQNGFNRFKSDFSNALDICIPCAGINRHRPFLEFSYQDHHDLLSVNVLGSYFTAQLAARQMIANGTRYGSIILVASIASQRAIRSQLCSAYCGSKGAVKAMCPAIAQELAPHGIRVNSISPGYVQTEMTAGFPQLLESWKGEIMLGRVAEPDDLRGACMFLASDASAYMTGQDIVVDGGELFAIMVPSANYEGFRDNGSSNATSVVVVGAGPSGLMLACNLARFGIKTIVLDEQPDKISTGRADGIQPKTIETLKQLRLADSLLREGARVYDICFWESTDDAPLHRTGRKVHYPDHLVGATDPYILLAHQGMLEDVFLRDMAARGLAVTRNSRFLSCSRVPSSNRLCVSYQDLASGTIKDIQTDYLIGCDGARSQVRQSIPDARLEGARTNESWGVLDGVIETDFPDLWSKVAVRSHTAGSILWIPRERNMTRLYVQLSSIDGDAVDKTMVTAEYVMERARAAMHPYRLEWSSIEWFGNYVVGQRVANHFADPQLQTFIAGDAGHCHSALAAQGANTSMHDTFNLAWKLNLVIRGLSKPSLLSTYEEERQKIASDLIAFDVGHCKAFSQGDEALTRNFDENIRFISGIGAEYAAGVLTKVDDDEISVRQSLRPGALLLPSRVTRYIDANPVDIQLDIPFLSQFRIYLVVPDIMKARPFLSALCTGLDAFLRRLSPMVDKSYSDMPRSVAQSDTFLSSQRYTAISQIATLALVTATQKSAFEIHDLPVPLQRSRWTVYLDDTTSPGCINKWASSLTNSEAVVVNVRPDGYVGSVGRWTGADDAAVGERAARWIEDYYHDVLM</sequence>
<dbReference type="SUPFAM" id="SSF51735">
    <property type="entry name" value="NAD(P)-binding Rossmann-fold domains"/>
    <property type="match status" value="1"/>
</dbReference>
<dbReference type="Pfam" id="PF13561">
    <property type="entry name" value="adh_short_C2"/>
    <property type="match status" value="1"/>
</dbReference>
<evidence type="ECO:0000313" key="8">
    <source>
        <dbReference type="EMBL" id="OJJ87951.1"/>
    </source>
</evidence>
<dbReference type="Proteomes" id="UP000184300">
    <property type="component" value="Unassembled WGS sequence"/>
</dbReference>
<evidence type="ECO:0000256" key="2">
    <source>
        <dbReference type="ARBA" id="ARBA00022630"/>
    </source>
</evidence>
<evidence type="ECO:0000313" key="9">
    <source>
        <dbReference type="Proteomes" id="UP000184300"/>
    </source>
</evidence>
<evidence type="ECO:0000256" key="5">
    <source>
        <dbReference type="ARBA" id="ARBA00023002"/>
    </source>
</evidence>
<dbReference type="InterPro" id="IPR002938">
    <property type="entry name" value="FAD-bd"/>
</dbReference>
<feature type="domain" description="FAD-binding" evidence="6">
    <location>
        <begin position="290"/>
        <end position="646"/>
    </location>
</feature>
<dbReference type="PANTHER" id="PTHR43004:SF4">
    <property type="entry name" value="FAD-BINDING DOMAIN-CONTAINING PROTEIN"/>
    <property type="match status" value="1"/>
</dbReference>
<accession>A0A1L9VVM4</accession>
<dbReference type="RefSeq" id="XP_022404634.1">
    <property type="nucleotide sequence ID" value="XM_022544168.1"/>
</dbReference>
<dbReference type="Gene3D" id="3.40.50.720">
    <property type="entry name" value="NAD(P)-binding Rossmann-like Domain"/>
    <property type="match status" value="1"/>
</dbReference>
<dbReference type="AlphaFoldDB" id="A0A1L9VVM4"/>
<dbReference type="GO" id="GO:0071949">
    <property type="term" value="F:FAD binding"/>
    <property type="evidence" value="ECO:0007669"/>
    <property type="project" value="InterPro"/>
</dbReference>
<dbReference type="PRINTS" id="PR00420">
    <property type="entry name" value="RNGMNOXGNASE"/>
</dbReference>
<dbReference type="InterPro" id="IPR036291">
    <property type="entry name" value="NAD(P)-bd_dom_sf"/>
</dbReference>
<dbReference type="VEuPathDB" id="FungiDB:ASPGLDRAFT_32415"/>
<dbReference type="EMBL" id="KV878890">
    <property type="protein sequence ID" value="OJJ87951.1"/>
    <property type="molecule type" value="Genomic_DNA"/>
</dbReference>
<dbReference type="GeneID" id="34460429"/>
<dbReference type="GO" id="GO:0016709">
    <property type="term" value="F:oxidoreductase activity, acting on paired donors, with incorporation or reduction of molecular oxygen, NAD(P)H as one donor, and incorporation of one atom of oxygen"/>
    <property type="evidence" value="ECO:0007669"/>
    <property type="project" value="UniProtKB-ARBA"/>
</dbReference>
<feature type="domain" description="Phenol hydroxylase-like C-terminal dimerisation" evidence="7">
    <location>
        <begin position="678"/>
        <end position="864"/>
    </location>
</feature>
<keyword evidence="5" id="KW-0560">Oxidoreductase</keyword>
<name>A0A1L9VVM4_ASPGL</name>
<dbReference type="InterPro" id="IPR012941">
    <property type="entry name" value="Phe_hydrox_C_dim_dom"/>
</dbReference>
<dbReference type="PANTHER" id="PTHR43004">
    <property type="entry name" value="TRK SYSTEM POTASSIUM UPTAKE PROTEIN"/>
    <property type="match status" value="1"/>
</dbReference>
<dbReference type="SUPFAM" id="SSF51905">
    <property type="entry name" value="FAD/NAD(P)-binding domain"/>
    <property type="match status" value="1"/>
</dbReference>
<dbReference type="InterPro" id="IPR050641">
    <property type="entry name" value="RIFMO-like"/>
</dbReference>
<dbReference type="PROSITE" id="PS00061">
    <property type="entry name" value="ADH_SHORT"/>
    <property type="match status" value="1"/>
</dbReference>
<dbReference type="InterPro" id="IPR036249">
    <property type="entry name" value="Thioredoxin-like_sf"/>
</dbReference>
<dbReference type="STRING" id="1160497.A0A1L9VVM4"/>
<organism evidence="8 9">
    <name type="scientific">Aspergillus glaucus CBS 516.65</name>
    <dbReference type="NCBI Taxonomy" id="1160497"/>
    <lineage>
        <taxon>Eukaryota</taxon>
        <taxon>Fungi</taxon>
        <taxon>Dikarya</taxon>
        <taxon>Ascomycota</taxon>
        <taxon>Pezizomycotina</taxon>
        <taxon>Eurotiomycetes</taxon>
        <taxon>Eurotiomycetidae</taxon>
        <taxon>Eurotiales</taxon>
        <taxon>Aspergillaceae</taxon>
        <taxon>Aspergillus</taxon>
        <taxon>Aspergillus subgen. Aspergillus</taxon>
    </lineage>
</organism>
<dbReference type="Gene3D" id="3.50.50.60">
    <property type="entry name" value="FAD/NAD(P)-binding domain"/>
    <property type="match status" value="1"/>
</dbReference>
<dbReference type="InterPro" id="IPR002347">
    <property type="entry name" value="SDR_fam"/>
</dbReference>
<dbReference type="InterPro" id="IPR020904">
    <property type="entry name" value="Sc_DH/Rdtase_CS"/>
</dbReference>
<dbReference type="SUPFAM" id="SSF54373">
    <property type="entry name" value="FAD-linked reductases, C-terminal domain"/>
    <property type="match status" value="1"/>
</dbReference>
<dbReference type="InterPro" id="IPR038220">
    <property type="entry name" value="PHOX_C_sf"/>
</dbReference>
<dbReference type="Pfam" id="PF07976">
    <property type="entry name" value="Phe_hydrox_dim"/>
    <property type="match status" value="1"/>
</dbReference>
<proteinExistence type="inferred from homology"/>
<keyword evidence="4" id="KW-0521">NADP</keyword>
<dbReference type="FunFam" id="3.40.50.720:FF:000084">
    <property type="entry name" value="Short-chain dehydrogenase reductase"/>
    <property type="match status" value="1"/>
</dbReference>
<dbReference type="Pfam" id="PF01494">
    <property type="entry name" value="FAD_binding_3"/>
    <property type="match status" value="1"/>
</dbReference>
<protein>
    <recommendedName>
        <fullName evidence="10">FAD-binding domain-containing protein</fullName>
    </recommendedName>
</protein>
<gene>
    <name evidence="8" type="ORF">ASPGLDRAFT_32415</name>
</gene>
<dbReference type="InterPro" id="IPR036188">
    <property type="entry name" value="FAD/NAD-bd_sf"/>
</dbReference>
<dbReference type="Gene3D" id="3.30.9.10">
    <property type="entry name" value="D-Amino Acid Oxidase, subunit A, domain 2"/>
    <property type="match status" value="1"/>
</dbReference>
<evidence type="ECO:0000259" key="7">
    <source>
        <dbReference type="Pfam" id="PF07976"/>
    </source>
</evidence>
<evidence type="ECO:0000256" key="1">
    <source>
        <dbReference type="ARBA" id="ARBA00007801"/>
    </source>
</evidence>
<comment type="similarity">
    <text evidence="1">Belongs to the PheA/TfdB FAD monooxygenase family.</text>
</comment>
<keyword evidence="2" id="KW-0285">Flavoprotein</keyword>
<keyword evidence="9" id="KW-1185">Reference proteome</keyword>
<evidence type="ECO:0000256" key="3">
    <source>
        <dbReference type="ARBA" id="ARBA00022827"/>
    </source>
</evidence>
<evidence type="ECO:0000256" key="4">
    <source>
        <dbReference type="ARBA" id="ARBA00022857"/>
    </source>
</evidence>
<reference evidence="9" key="1">
    <citation type="journal article" date="2017" name="Genome Biol.">
        <title>Comparative genomics reveals high biological diversity and specific adaptations in the industrially and medically important fungal genus Aspergillus.</title>
        <authorList>
            <person name="de Vries R.P."/>
            <person name="Riley R."/>
            <person name="Wiebenga A."/>
            <person name="Aguilar-Osorio G."/>
            <person name="Amillis S."/>
            <person name="Uchima C.A."/>
            <person name="Anderluh G."/>
            <person name="Asadollahi M."/>
            <person name="Askin M."/>
            <person name="Barry K."/>
            <person name="Battaglia E."/>
            <person name="Bayram O."/>
            <person name="Benocci T."/>
            <person name="Braus-Stromeyer S.A."/>
            <person name="Caldana C."/>
            <person name="Canovas D."/>
            <person name="Cerqueira G.C."/>
            <person name="Chen F."/>
            <person name="Chen W."/>
            <person name="Choi C."/>
            <person name="Clum A."/>
            <person name="Dos Santos R.A."/>
            <person name="Damasio A.R."/>
            <person name="Diallinas G."/>
            <person name="Emri T."/>
            <person name="Fekete E."/>
            <person name="Flipphi M."/>
            <person name="Freyberg S."/>
            <person name="Gallo A."/>
            <person name="Gournas C."/>
            <person name="Habgood R."/>
            <person name="Hainaut M."/>
            <person name="Harispe M.L."/>
            <person name="Henrissat B."/>
            <person name="Hilden K.S."/>
            <person name="Hope R."/>
            <person name="Hossain A."/>
            <person name="Karabika E."/>
            <person name="Karaffa L."/>
            <person name="Karanyi Z."/>
            <person name="Krasevec N."/>
            <person name="Kuo A."/>
            <person name="Kusch H."/>
            <person name="LaButti K."/>
            <person name="Lagendijk E.L."/>
            <person name="Lapidus A."/>
            <person name="Levasseur A."/>
            <person name="Lindquist E."/>
            <person name="Lipzen A."/>
            <person name="Logrieco A.F."/>
            <person name="MacCabe A."/>
            <person name="Maekelae M.R."/>
            <person name="Malavazi I."/>
            <person name="Melin P."/>
            <person name="Meyer V."/>
            <person name="Mielnichuk N."/>
            <person name="Miskei M."/>
            <person name="Molnar A.P."/>
            <person name="Mule G."/>
            <person name="Ngan C.Y."/>
            <person name="Orejas M."/>
            <person name="Orosz E."/>
            <person name="Ouedraogo J.P."/>
            <person name="Overkamp K.M."/>
            <person name="Park H.-S."/>
            <person name="Perrone G."/>
            <person name="Piumi F."/>
            <person name="Punt P.J."/>
            <person name="Ram A.F."/>
            <person name="Ramon A."/>
            <person name="Rauscher S."/>
            <person name="Record E."/>
            <person name="Riano-Pachon D.M."/>
            <person name="Robert V."/>
            <person name="Roehrig J."/>
            <person name="Ruller R."/>
            <person name="Salamov A."/>
            <person name="Salih N.S."/>
            <person name="Samson R.A."/>
            <person name="Sandor E."/>
            <person name="Sanguinetti M."/>
            <person name="Schuetze T."/>
            <person name="Sepcic K."/>
            <person name="Shelest E."/>
            <person name="Sherlock G."/>
            <person name="Sophianopoulou V."/>
            <person name="Squina F.M."/>
            <person name="Sun H."/>
            <person name="Susca A."/>
            <person name="Todd R.B."/>
            <person name="Tsang A."/>
            <person name="Unkles S.E."/>
            <person name="van de Wiele N."/>
            <person name="van Rossen-Uffink D."/>
            <person name="Oliveira J.V."/>
            <person name="Vesth T.C."/>
            <person name="Visser J."/>
            <person name="Yu J.-H."/>
            <person name="Zhou M."/>
            <person name="Andersen M.R."/>
            <person name="Archer D.B."/>
            <person name="Baker S.E."/>
            <person name="Benoit I."/>
            <person name="Brakhage A.A."/>
            <person name="Braus G.H."/>
            <person name="Fischer R."/>
            <person name="Frisvad J.C."/>
            <person name="Goldman G.H."/>
            <person name="Houbraken J."/>
            <person name="Oakley B."/>
            <person name="Pocsi I."/>
            <person name="Scazzocchio C."/>
            <person name="Seiboth B."/>
            <person name="vanKuyk P.A."/>
            <person name="Wortman J."/>
            <person name="Dyer P.S."/>
            <person name="Grigoriev I.V."/>
        </authorList>
    </citation>
    <scope>NUCLEOTIDE SEQUENCE [LARGE SCALE GENOMIC DNA]</scope>
    <source>
        <strain evidence="9">CBS 516.65</strain>
    </source>
</reference>
<dbReference type="Gene3D" id="3.40.30.20">
    <property type="match status" value="1"/>
</dbReference>
<evidence type="ECO:0000259" key="6">
    <source>
        <dbReference type="Pfam" id="PF01494"/>
    </source>
</evidence>
<keyword evidence="3" id="KW-0274">FAD</keyword>